<keyword evidence="3" id="KW-1185">Reference proteome</keyword>
<evidence type="ECO:0008006" key="4">
    <source>
        <dbReference type="Google" id="ProtNLM"/>
    </source>
</evidence>
<evidence type="ECO:0000313" key="3">
    <source>
        <dbReference type="Proteomes" id="UP001523369"/>
    </source>
</evidence>
<evidence type="ECO:0000256" key="1">
    <source>
        <dbReference type="SAM" id="SignalP"/>
    </source>
</evidence>
<proteinExistence type="predicted"/>
<protein>
    <recommendedName>
        <fullName evidence="4">GH26 domain-containing protein</fullName>
    </recommendedName>
</protein>
<organism evidence="2 3">
    <name type="scientific">Paractinoplanes aksuensis</name>
    <dbReference type="NCBI Taxonomy" id="2939490"/>
    <lineage>
        <taxon>Bacteria</taxon>
        <taxon>Bacillati</taxon>
        <taxon>Actinomycetota</taxon>
        <taxon>Actinomycetes</taxon>
        <taxon>Micromonosporales</taxon>
        <taxon>Micromonosporaceae</taxon>
        <taxon>Paractinoplanes</taxon>
    </lineage>
</organism>
<accession>A0ABT1E0N8</accession>
<dbReference type="SUPFAM" id="SSF51445">
    <property type="entry name" value="(Trans)glycosidases"/>
    <property type="match status" value="1"/>
</dbReference>
<dbReference type="EMBL" id="JAMYJR010000049">
    <property type="protein sequence ID" value="MCO8276689.1"/>
    <property type="molecule type" value="Genomic_DNA"/>
</dbReference>
<feature type="signal peptide" evidence="1">
    <location>
        <begin position="1"/>
        <end position="28"/>
    </location>
</feature>
<dbReference type="Proteomes" id="UP001523369">
    <property type="component" value="Unassembled WGS sequence"/>
</dbReference>
<gene>
    <name evidence="2" type="ORF">M1L60_39530</name>
</gene>
<keyword evidence="1" id="KW-0732">Signal</keyword>
<feature type="chain" id="PRO_5045916318" description="GH26 domain-containing protein" evidence="1">
    <location>
        <begin position="29"/>
        <end position="317"/>
    </location>
</feature>
<sequence length="317" mass="33761">MSGVFYRSFVAVVAVVLVGAGASVPAQAAIPTLAVGATTSAADTVGSGNTCAGFLDERTHLGNLGIRRVFASAGQLPPADALSCHNTYGAILWYSFKTTCTPGAVAAGSCDTEIQNIAALMPADSYLTYNHEPENDMTGVQFVAAFQRVHLIAKAVNPAVHVVPIYMSYQWRPGSSRVTNNGTGGDNEIRDWIVPAASADAYGFDLYWQASTRGSEPDDPVSVGLDPRMTRWYNAFASLGRPLTLPEWGIDDDQGTRASRGPAIRASRTWLTARNFRIISYWQLDNWYLGATSAPAGGYLDPDGVAAYQELVAAATP</sequence>
<name>A0ABT1E0N8_9ACTN</name>
<evidence type="ECO:0000313" key="2">
    <source>
        <dbReference type="EMBL" id="MCO8276689.1"/>
    </source>
</evidence>
<dbReference type="RefSeq" id="WP_253242715.1">
    <property type="nucleotide sequence ID" value="NZ_JAMYJR010000049.1"/>
</dbReference>
<dbReference type="InterPro" id="IPR017853">
    <property type="entry name" value="GH"/>
</dbReference>
<comment type="caution">
    <text evidence="2">The sequence shown here is derived from an EMBL/GenBank/DDBJ whole genome shotgun (WGS) entry which is preliminary data.</text>
</comment>
<dbReference type="Gene3D" id="3.20.20.80">
    <property type="entry name" value="Glycosidases"/>
    <property type="match status" value="1"/>
</dbReference>
<reference evidence="2 3" key="1">
    <citation type="submission" date="2022-06" db="EMBL/GenBank/DDBJ databases">
        <title>New Species of the Genus Actinoplanes, ActinopZanes ferrugineus.</title>
        <authorList>
            <person name="Ding P."/>
        </authorList>
    </citation>
    <scope>NUCLEOTIDE SEQUENCE [LARGE SCALE GENOMIC DNA]</scope>
    <source>
        <strain evidence="2 3">TRM88003</strain>
    </source>
</reference>